<dbReference type="Proteomes" id="UP001465668">
    <property type="component" value="Unassembled WGS sequence"/>
</dbReference>
<protein>
    <submittedName>
        <fullName evidence="2">C2H2 finger domain protein</fullName>
    </submittedName>
</protein>
<dbReference type="Pfam" id="PF11917">
    <property type="entry name" value="DUF3435"/>
    <property type="match status" value="1"/>
</dbReference>
<evidence type="ECO:0000313" key="3">
    <source>
        <dbReference type="Proteomes" id="UP001465668"/>
    </source>
</evidence>
<feature type="region of interest" description="Disordered" evidence="1">
    <location>
        <begin position="418"/>
        <end position="438"/>
    </location>
</feature>
<dbReference type="PANTHER" id="PTHR37535">
    <property type="entry name" value="FLUG DOMAIN PROTEIN"/>
    <property type="match status" value="1"/>
</dbReference>
<name>A0ABR2XMB2_9PEZI</name>
<proteinExistence type="predicted"/>
<sequence length="467" mass="53521">MPDANRGARGMGRQSDEIGGNPFDFLNIDLDSELHDGNLHPPEFYQKGIKELDEYDYNRKEYAPGTNKIMHAVSKKWELYCERILQKDLKSVLRKINFNVTFFFLNWCLNQKTGKGGRRKKGIATKSSLTTFWCNFRLVFERETGSKIDGRVDRGRIGNALVRLGEKYKLTHEKRENRSMTLTDLKHQIATTLRTTDKSFKLGEMRILAILFLSLLAPAGSRPTSILKLRFGDSRVLLARDPDGGPHRLVIKFTLSFTKQYLGKKASKTFLIPEIIYDPSLLLSPHVFLLGILFKNHLNIINGENVLRLPLKDDLKDVLVFRRAEKDVYGFTTSRSVGISSAMMTTWLRRIGELAGFEHNTMSYSLRYNAGNNMDQNGRHGPNSTTFQTNYLSRHVRADLWAMQRDLEPQQELLKQLTSHGHTVSARRPADLTSDQPASLNEHPVLVQMEQELQKLPLYSQERRKPA</sequence>
<evidence type="ECO:0000256" key="1">
    <source>
        <dbReference type="SAM" id="MobiDB-lite"/>
    </source>
</evidence>
<dbReference type="PANTHER" id="PTHR37535:SF2">
    <property type="entry name" value="FINGER DOMAIN PROTEIN, PUTATIVE (AFU_ORTHOLOGUE AFUA_6G09300)-RELATED"/>
    <property type="match status" value="1"/>
</dbReference>
<keyword evidence="3" id="KW-1185">Reference proteome</keyword>
<feature type="region of interest" description="Disordered" evidence="1">
    <location>
        <begin position="1"/>
        <end position="20"/>
    </location>
</feature>
<gene>
    <name evidence="2" type="ORF">SCAR479_08491</name>
</gene>
<dbReference type="EMBL" id="JARVKM010000038">
    <property type="protein sequence ID" value="KAK9774936.1"/>
    <property type="molecule type" value="Genomic_DNA"/>
</dbReference>
<evidence type="ECO:0000313" key="2">
    <source>
        <dbReference type="EMBL" id="KAK9774936.1"/>
    </source>
</evidence>
<organism evidence="2 3">
    <name type="scientific">Seiridium cardinale</name>
    <dbReference type="NCBI Taxonomy" id="138064"/>
    <lineage>
        <taxon>Eukaryota</taxon>
        <taxon>Fungi</taxon>
        <taxon>Dikarya</taxon>
        <taxon>Ascomycota</taxon>
        <taxon>Pezizomycotina</taxon>
        <taxon>Sordariomycetes</taxon>
        <taxon>Xylariomycetidae</taxon>
        <taxon>Amphisphaeriales</taxon>
        <taxon>Sporocadaceae</taxon>
        <taxon>Seiridium</taxon>
    </lineage>
</organism>
<dbReference type="InterPro" id="IPR021842">
    <property type="entry name" value="DUF3435"/>
</dbReference>
<comment type="caution">
    <text evidence="2">The sequence shown here is derived from an EMBL/GenBank/DDBJ whole genome shotgun (WGS) entry which is preliminary data.</text>
</comment>
<reference evidence="2 3" key="1">
    <citation type="submission" date="2024-02" db="EMBL/GenBank/DDBJ databases">
        <title>First draft genome assembly of two strains of Seiridium cardinale.</title>
        <authorList>
            <person name="Emiliani G."/>
            <person name="Scali E."/>
        </authorList>
    </citation>
    <scope>NUCLEOTIDE SEQUENCE [LARGE SCALE GENOMIC DNA]</scope>
    <source>
        <strain evidence="2 3">BM-138-000479</strain>
    </source>
</reference>
<accession>A0ABR2XMB2</accession>